<dbReference type="EMBL" id="OZ034819">
    <property type="protein sequence ID" value="CAL1395113.1"/>
    <property type="molecule type" value="Genomic_DNA"/>
</dbReference>
<dbReference type="CDD" id="cd00303">
    <property type="entry name" value="retropepsin_like"/>
    <property type="match status" value="1"/>
</dbReference>
<keyword evidence="2" id="KW-1185">Reference proteome</keyword>
<dbReference type="Proteomes" id="UP001497516">
    <property type="component" value="Chromosome 6"/>
</dbReference>
<dbReference type="AlphaFoldDB" id="A0AAV2FBF3"/>
<gene>
    <name evidence="1" type="ORF">LTRI10_LOCUS35567</name>
</gene>
<accession>A0AAV2FBF3</accession>
<sequence length="368" mass="40604">MLDIIQRRFEGCRRLPRDDVLQLVDGEPPIEIDKPPDKPPIPADVEISLCSLTGASSPTTIRFNTSIRQERVVVHVDHGSSHKFVSREVAEKLFLKARPIPPFEVKVANGDCLVCNRCFEVVPIEVQGTRLVVDLFELPIHGLEVVFGVHWLKELAPMTINWQLMTIRFKYNGVWVTLQGIREPTDRDTNLAKRQHGRSGWGREDGSGILALSKGVVTGGFAPQGSTAATPAGERLEMESLRERSEKRKGASVILKGSRGSVCGCIGPSMRGLVGALLYGVGHGSHGQVVGESTAEPKRVMSATSRNLGGFEGVRNRELTDGYRMIDDQGSIAIMRMGLKDGYFTSSYNSMQRERRNGDVVNYYIMQG</sequence>
<name>A0AAV2FBF3_9ROSI</name>
<evidence type="ECO:0000313" key="2">
    <source>
        <dbReference type="Proteomes" id="UP001497516"/>
    </source>
</evidence>
<dbReference type="Pfam" id="PF08284">
    <property type="entry name" value="RVP_2"/>
    <property type="match status" value="1"/>
</dbReference>
<evidence type="ECO:0008006" key="3">
    <source>
        <dbReference type="Google" id="ProtNLM"/>
    </source>
</evidence>
<reference evidence="1 2" key="1">
    <citation type="submission" date="2024-04" db="EMBL/GenBank/DDBJ databases">
        <authorList>
            <person name="Fracassetti M."/>
        </authorList>
    </citation>
    <scope>NUCLEOTIDE SEQUENCE [LARGE SCALE GENOMIC DNA]</scope>
</reference>
<proteinExistence type="predicted"/>
<protein>
    <recommendedName>
        <fullName evidence="3">Polyprotein</fullName>
    </recommendedName>
</protein>
<dbReference type="Gene3D" id="2.40.70.10">
    <property type="entry name" value="Acid Proteases"/>
    <property type="match status" value="1"/>
</dbReference>
<organism evidence="1 2">
    <name type="scientific">Linum trigynum</name>
    <dbReference type="NCBI Taxonomy" id="586398"/>
    <lineage>
        <taxon>Eukaryota</taxon>
        <taxon>Viridiplantae</taxon>
        <taxon>Streptophyta</taxon>
        <taxon>Embryophyta</taxon>
        <taxon>Tracheophyta</taxon>
        <taxon>Spermatophyta</taxon>
        <taxon>Magnoliopsida</taxon>
        <taxon>eudicotyledons</taxon>
        <taxon>Gunneridae</taxon>
        <taxon>Pentapetalae</taxon>
        <taxon>rosids</taxon>
        <taxon>fabids</taxon>
        <taxon>Malpighiales</taxon>
        <taxon>Linaceae</taxon>
        <taxon>Linum</taxon>
    </lineage>
</organism>
<dbReference type="InterPro" id="IPR021109">
    <property type="entry name" value="Peptidase_aspartic_dom_sf"/>
</dbReference>
<evidence type="ECO:0000313" key="1">
    <source>
        <dbReference type="EMBL" id="CAL1395113.1"/>
    </source>
</evidence>